<reference evidence="10 11" key="1">
    <citation type="submission" date="2016-12" db="EMBL/GenBank/DDBJ databases">
        <title>Complete genome sequence of Thauera chlorobenzoica, a Betaproteobacterium degrading haloaromatics anaerobically to CO2 and halides.</title>
        <authorList>
            <person name="Goris T."/>
            <person name="Mergelsberg M."/>
            <person name="Boll M."/>
        </authorList>
    </citation>
    <scope>NUCLEOTIDE SEQUENCE [LARGE SCALE GENOMIC DNA]</scope>
    <source>
        <strain evidence="10 11">3CB1</strain>
    </source>
</reference>
<evidence type="ECO:0000259" key="9">
    <source>
        <dbReference type="Pfam" id="PF22692"/>
    </source>
</evidence>
<evidence type="ECO:0000259" key="8">
    <source>
        <dbReference type="Pfam" id="PF07559"/>
    </source>
</evidence>
<dbReference type="InterPro" id="IPR053967">
    <property type="entry name" value="LlgE_F_G-like_D1"/>
</dbReference>
<evidence type="ECO:0000256" key="4">
    <source>
        <dbReference type="ARBA" id="ARBA00023143"/>
    </source>
</evidence>
<feature type="domain" description="Flagellar basal-body/hook protein C-terminal" evidence="7">
    <location>
        <begin position="390"/>
        <end position="435"/>
    </location>
</feature>
<dbReference type="InterPro" id="IPR011491">
    <property type="entry name" value="FlgE_D2"/>
</dbReference>
<evidence type="ECO:0000256" key="5">
    <source>
        <dbReference type="RuleBase" id="RU362116"/>
    </source>
</evidence>
<dbReference type="KEGG" id="tcl:Tchl_0360"/>
<protein>
    <recommendedName>
        <fullName evidence="3 5">Flagellar hook protein FlgE</fullName>
    </recommendedName>
</protein>
<dbReference type="Gene3D" id="2.60.98.20">
    <property type="entry name" value="Flagellar hook protein FlgE"/>
    <property type="match status" value="1"/>
</dbReference>
<dbReference type="InterPro" id="IPR001444">
    <property type="entry name" value="Flag_bb_rod_N"/>
</dbReference>
<keyword evidence="4 5" id="KW-0975">Bacterial flagellum</keyword>
<proteinExistence type="inferred from homology"/>
<dbReference type="InterPro" id="IPR037058">
    <property type="entry name" value="Falgellar_hook_FlgE_sf"/>
</dbReference>
<dbReference type="GO" id="GO:0005829">
    <property type="term" value="C:cytosol"/>
    <property type="evidence" value="ECO:0007669"/>
    <property type="project" value="TreeGrafter"/>
</dbReference>
<dbReference type="PANTHER" id="PTHR30435">
    <property type="entry name" value="FLAGELLAR PROTEIN"/>
    <property type="match status" value="1"/>
</dbReference>
<evidence type="ECO:0000259" key="6">
    <source>
        <dbReference type="Pfam" id="PF00460"/>
    </source>
</evidence>
<keyword evidence="10" id="KW-0966">Cell projection</keyword>
<gene>
    <name evidence="10" type="ORF">Tchl_0360</name>
</gene>
<organism evidence="10 11">
    <name type="scientific">Thauera chlorobenzoica</name>
    <dbReference type="NCBI Taxonomy" id="96773"/>
    <lineage>
        <taxon>Bacteria</taxon>
        <taxon>Pseudomonadati</taxon>
        <taxon>Pseudomonadota</taxon>
        <taxon>Betaproteobacteria</taxon>
        <taxon>Rhodocyclales</taxon>
        <taxon>Zoogloeaceae</taxon>
        <taxon>Thauera</taxon>
    </lineage>
</organism>
<sequence length="436" mass="45428">MGFSQALSGLNAASAKLDVLGNNIANTQTVGFKSSSITFADIFAGAGSKIGLGTQVGSTVQDFKTGNLETTGRGLDVAIAGDGFFRFQLSSGEIGYSRNGQLQMTADGYLVNSQGAKIMGYGLNDPNDAFSEPATGGSPVALRIYPDDMPAAATTNVSATYNLDARIDQTNPDLLSQARVATTTTPDDPATPADESASIDLDYNYSNSFTVFDSLGTARNVTVYYQKTGANAWSAKVAIDGFYKAANDFTLAFDSSGKLVDIVHASAAGTADDKVEIGFTSAELGGEPSDLSFEFILKGSTQFSNTSTQNALTQDGYTSGTLVGLSIEADGTVMRKYSNERSASAGQIVLASFRNAEGLSPIGDNMWQPTVSAGSELVGIAGSGSLGALQAGAVETSNVDLAKQLVDMIVTQRAYQANSQTIKTQDELLQTSINLR</sequence>
<evidence type="ECO:0000259" key="7">
    <source>
        <dbReference type="Pfam" id="PF06429"/>
    </source>
</evidence>
<dbReference type="SUPFAM" id="SSF117143">
    <property type="entry name" value="Flagellar hook protein flgE"/>
    <property type="match status" value="1"/>
</dbReference>
<feature type="domain" description="Flagellar hook protein FlgE/F/G-like D1" evidence="9">
    <location>
        <begin position="78"/>
        <end position="120"/>
    </location>
</feature>
<keyword evidence="10" id="KW-0282">Flagellum</keyword>
<comment type="function">
    <text evidence="5">A flexible structure which links the flagellar filament to the drive apparatus in the basal body.</text>
</comment>
<dbReference type="RefSeq" id="WP_075146876.1">
    <property type="nucleotide sequence ID" value="NZ_CP018839.1"/>
</dbReference>
<dbReference type="Pfam" id="PF00460">
    <property type="entry name" value="Flg_bb_rod"/>
    <property type="match status" value="1"/>
</dbReference>
<evidence type="ECO:0000256" key="1">
    <source>
        <dbReference type="ARBA" id="ARBA00004117"/>
    </source>
</evidence>
<accession>A0A1H5WAX2</accession>
<feature type="domain" description="Flagellar basal body rod protein N-terminal" evidence="6">
    <location>
        <begin position="6"/>
        <end position="33"/>
    </location>
</feature>
<dbReference type="NCBIfam" id="NF004238">
    <property type="entry name" value="PRK05682.1-1"/>
    <property type="match status" value="1"/>
</dbReference>
<dbReference type="GO" id="GO:0009424">
    <property type="term" value="C:bacterial-type flagellum hook"/>
    <property type="evidence" value="ECO:0007669"/>
    <property type="project" value="TreeGrafter"/>
</dbReference>
<dbReference type="InterPro" id="IPR010930">
    <property type="entry name" value="Flg_bb/hook_C_dom"/>
</dbReference>
<dbReference type="InterPro" id="IPR020013">
    <property type="entry name" value="Flagellar_FlgE/F/G"/>
</dbReference>
<evidence type="ECO:0000313" key="11">
    <source>
        <dbReference type="Proteomes" id="UP000185739"/>
    </source>
</evidence>
<dbReference type="InterPro" id="IPR037925">
    <property type="entry name" value="FlgE/F/G-like"/>
</dbReference>
<evidence type="ECO:0000256" key="2">
    <source>
        <dbReference type="ARBA" id="ARBA00009677"/>
    </source>
</evidence>
<dbReference type="Pfam" id="PF22692">
    <property type="entry name" value="LlgE_F_G_D1"/>
    <property type="match status" value="1"/>
</dbReference>
<keyword evidence="11" id="KW-1185">Reference proteome</keyword>
<dbReference type="PANTHER" id="PTHR30435:SF1">
    <property type="entry name" value="FLAGELLAR HOOK PROTEIN FLGE"/>
    <property type="match status" value="1"/>
</dbReference>
<evidence type="ECO:0000313" key="10">
    <source>
        <dbReference type="EMBL" id="APR03232.1"/>
    </source>
</evidence>
<dbReference type="OrthoDB" id="8578401at2"/>
<comment type="subcellular location">
    <subcellularLocation>
        <location evidence="1 5">Bacterial flagellum basal body</location>
    </subcellularLocation>
</comment>
<comment type="similarity">
    <text evidence="2 5">Belongs to the flagella basal body rod proteins family.</text>
</comment>
<dbReference type="Pfam" id="PF07559">
    <property type="entry name" value="FlgE_D2"/>
    <property type="match status" value="1"/>
</dbReference>
<dbReference type="GO" id="GO:0071978">
    <property type="term" value="P:bacterial-type flagellum-dependent swarming motility"/>
    <property type="evidence" value="ECO:0007669"/>
    <property type="project" value="TreeGrafter"/>
</dbReference>
<dbReference type="STRING" id="96773.Tchl_0360"/>
<dbReference type="EMBL" id="CP018839">
    <property type="protein sequence ID" value="APR03232.1"/>
    <property type="molecule type" value="Genomic_DNA"/>
</dbReference>
<evidence type="ECO:0000256" key="3">
    <source>
        <dbReference type="ARBA" id="ARBA00019015"/>
    </source>
</evidence>
<dbReference type="GO" id="GO:0009425">
    <property type="term" value="C:bacterial-type flagellum basal body"/>
    <property type="evidence" value="ECO:0007669"/>
    <property type="project" value="UniProtKB-SubCell"/>
</dbReference>
<keyword evidence="10" id="KW-0969">Cilium</keyword>
<dbReference type="Pfam" id="PF06429">
    <property type="entry name" value="Flg_bbr_C"/>
    <property type="match status" value="1"/>
</dbReference>
<dbReference type="NCBIfam" id="TIGR03506">
    <property type="entry name" value="FlgEFG_subfam"/>
    <property type="match status" value="1"/>
</dbReference>
<dbReference type="Proteomes" id="UP000185739">
    <property type="component" value="Chromosome"/>
</dbReference>
<feature type="domain" description="Flagellar hook protein FlgE D2" evidence="8">
    <location>
        <begin position="189"/>
        <end position="317"/>
    </location>
</feature>
<dbReference type="AlphaFoldDB" id="A0A1H5WAX2"/>
<name>A0A1H5WAX2_9RHOO</name>